<reference evidence="2 3" key="1">
    <citation type="submission" date="2019-02" db="EMBL/GenBank/DDBJ databases">
        <title>Deep-cultivation of Planctomycetes and their phenomic and genomic characterization uncovers novel biology.</title>
        <authorList>
            <person name="Wiegand S."/>
            <person name="Jogler M."/>
            <person name="Boedeker C."/>
            <person name="Pinto D."/>
            <person name="Vollmers J."/>
            <person name="Rivas-Marin E."/>
            <person name="Kohn T."/>
            <person name="Peeters S.H."/>
            <person name="Heuer A."/>
            <person name="Rast P."/>
            <person name="Oberbeckmann S."/>
            <person name="Bunk B."/>
            <person name="Jeske O."/>
            <person name="Meyerdierks A."/>
            <person name="Storesund J.E."/>
            <person name="Kallscheuer N."/>
            <person name="Luecker S."/>
            <person name="Lage O.M."/>
            <person name="Pohl T."/>
            <person name="Merkel B.J."/>
            <person name="Hornburger P."/>
            <person name="Mueller R.-W."/>
            <person name="Bruemmer F."/>
            <person name="Labrenz M."/>
            <person name="Spormann A.M."/>
            <person name="Op den Camp H."/>
            <person name="Overmann J."/>
            <person name="Amann R."/>
            <person name="Jetten M.S.M."/>
            <person name="Mascher T."/>
            <person name="Medema M.H."/>
            <person name="Devos D.P."/>
            <person name="Kaster A.-K."/>
            <person name="Ovreas L."/>
            <person name="Rohde M."/>
            <person name="Galperin M.Y."/>
            <person name="Jogler C."/>
        </authorList>
    </citation>
    <scope>NUCLEOTIDE SEQUENCE [LARGE SCALE GENOMIC DNA]</scope>
    <source>
        <strain evidence="2 3">ETA_A8</strain>
    </source>
</reference>
<proteinExistence type="predicted"/>
<evidence type="ECO:0000256" key="1">
    <source>
        <dbReference type="SAM" id="Phobius"/>
    </source>
</evidence>
<name>A0A517YNR5_9BACT</name>
<keyword evidence="3" id="KW-1185">Reference proteome</keyword>
<accession>A0A517YNR5</accession>
<evidence type="ECO:0000313" key="2">
    <source>
        <dbReference type="EMBL" id="QDU31872.1"/>
    </source>
</evidence>
<dbReference type="PANTHER" id="PTHR35841">
    <property type="entry name" value="PHOSPHONATES-BINDING PERIPLASMIC PROTEIN"/>
    <property type="match status" value="1"/>
</dbReference>
<keyword evidence="1" id="KW-0812">Transmembrane</keyword>
<evidence type="ECO:0000313" key="3">
    <source>
        <dbReference type="Proteomes" id="UP000315017"/>
    </source>
</evidence>
<dbReference type="KEGG" id="aagg:ETAA8_70330"/>
<dbReference type="Proteomes" id="UP000315017">
    <property type="component" value="Chromosome"/>
</dbReference>
<dbReference type="RefSeq" id="WP_202921433.1">
    <property type="nucleotide sequence ID" value="NZ_CP036274.1"/>
</dbReference>
<keyword evidence="1" id="KW-0472">Membrane</keyword>
<organism evidence="2 3">
    <name type="scientific">Anatilimnocola aggregata</name>
    <dbReference type="NCBI Taxonomy" id="2528021"/>
    <lineage>
        <taxon>Bacteria</taxon>
        <taxon>Pseudomonadati</taxon>
        <taxon>Planctomycetota</taxon>
        <taxon>Planctomycetia</taxon>
        <taxon>Pirellulales</taxon>
        <taxon>Pirellulaceae</taxon>
        <taxon>Anatilimnocola</taxon>
    </lineage>
</organism>
<keyword evidence="1" id="KW-1133">Transmembrane helix</keyword>
<sequence>MNTDVATGSQGDRTTGFSPKNVLLVVVPLAALVIAVFGTLYVQAQREPQPVNFLGSVQQALLAPTGLAAGLVDKDGDLVADAPTDAQHWLDPETIEFEVLGNDLAREQEQWADFVTHLQQVTGKRVHLMLRPEQLGVAPGQAVPPPVQQARDLREGKVHLACLNTGAVTIGVNEGGAVPFCVMADDDGKFGYQMEIIVPAKSRVQEVAQLKGSQKILFTSTYSHSGFKAPLTLLWKEFQLQPERDYTAVFVNGQERAIKDIAANRGDAAPVASDLLQRIISRDDFAKDSIRSVYQSKTFPPACFAHAHQLHPELVQKVKTAFLDFPWPGTSLEKAYAAAQQSRFVPATYQADWQPVRDVEDHLAALLKTKN</sequence>
<protein>
    <submittedName>
        <fullName evidence="2">Phosphate-import protein PhnD</fullName>
    </submittedName>
</protein>
<dbReference type="SUPFAM" id="SSF53850">
    <property type="entry name" value="Periplasmic binding protein-like II"/>
    <property type="match status" value="1"/>
</dbReference>
<dbReference type="EMBL" id="CP036274">
    <property type="protein sequence ID" value="QDU31872.1"/>
    <property type="molecule type" value="Genomic_DNA"/>
</dbReference>
<dbReference type="Pfam" id="PF12974">
    <property type="entry name" value="Phosphonate-bd"/>
    <property type="match status" value="1"/>
</dbReference>
<dbReference type="Gene3D" id="3.40.190.10">
    <property type="entry name" value="Periplasmic binding protein-like II"/>
    <property type="match status" value="2"/>
</dbReference>
<feature type="transmembrane region" description="Helical" evidence="1">
    <location>
        <begin position="21"/>
        <end position="42"/>
    </location>
</feature>
<dbReference type="AlphaFoldDB" id="A0A517YNR5"/>
<dbReference type="PANTHER" id="PTHR35841:SF1">
    <property type="entry name" value="PHOSPHONATES-BINDING PERIPLASMIC PROTEIN"/>
    <property type="match status" value="1"/>
</dbReference>
<gene>
    <name evidence="2" type="primary">phnD</name>
    <name evidence="2" type="ORF">ETAA8_70330</name>
</gene>